<gene>
    <name evidence="1" type="ORF">J2S59_003849</name>
</gene>
<dbReference type="InterPro" id="IPR003200">
    <property type="entry name" value="Nict_dMeBzImd_PRibTrfase"/>
</dbReference>
<accession>A0ABT9NVK6</accession>
<evidence type="ECO:0000313" key="2">
    <source>
        <dbReference type="Proteomes" id="UP001240447"/>
    </source>
</evidence>
<dbReference type="Gene3D" id="3.40.50.10210">
    <property type="match status" value="1"/>
</dbReference>
<dbReference type="EMBL" id="JAUSQM010000001">
    <property type="protein sequence ID" value="MDP9824040.1"/>
    <property type="molecule type" value="Genomic_DNA"/>
</dbReference>
<proteinExistence type="predicted"/>
<dbReference type="RefSeq" id="WP_068119127.1">
    <property type="nucleotide sequence ID" value="NZ_JAUSQM010000001.1"/>
</dbReference>
<name>A0ABT9NVK6_9ACTN</name>
<dbReference type="InterPro" id="IPR036087">
    <property type="entry name" value="Nict_dMeBzImd_PRibTrfase_sf"/>
</dbReference>
<protein>
    <submittedName>
        <fullName evidence="1">Nicotinate-nucleotide--dimethylbenzimidazole phosphoribosyltransferase</fullName>
    </submittedName>
</protein>
<dbReference type="PANTHER" id="PTHR43463:SF1">
    <property type="entry name" value="NICOTINATE-NUCLEOTIDE--DIMETHYLBENZIMIDAZOLE PHOSPHORIBOSYLTRANSFERASE"/>
    <property type="match status" value="1"/>
</dbReference>
<dbReference type="GO" id="GO:0016757">
    <property type="term" value="F:glycosyltransferase activity"/>
    <property type="evidence" value="ECO:0007669"/>
    <property type="project" value="UniProtKB-KW"/>
</dbReference>
<evidence type="ECO:0000313" key="1">
    <source>
        <dbReference type="EMBL" id="MDP9824040.1"/>
    </source>
</evidence>
<keyword evidence="1" id="KW-0328">Glycosyltransferase</keyword>
<organism evidence="1 2">
    <name type="scientific">Nocardioides massiliensis</name>
    <dbReference type="NCBI Taxonomy" id="1325935"/>
    <lineage>
        <taxon>Bacteria</taxon>
        <taxon>Bacillati</taxon>
        <taxon>Actinomycetota</taxon>
        <taxon>Actinomycetes</taxon>
        <taxon>Propionibacteriales</taxon>
        <taxon>Nocardioidaceae</taxon>
        <taxon>Nocardioides</taxon>
    </lineage>
</organism>
<reference evidence="1 2" key="1">
    <citation type="submission" date="2023-07" db="EMBL/GenBank/DDBJ databases">
        <title>Sequencing the genomes of 1000 actinobacteria strains.</title>
        <authorList>
            <person name="Klenk H.-P."/>
        </authorList>
    </citation>
    <scope>NUCLEOTIDE SEQUENCE [LARGE SCALE GENOMIC DNA]</scope>
    <source>
        <strain evidence="1 2">GD13</strain>
    </source>
</reference>
<dbReference type="Pfam" id="PF02277">
    <property type="entry name" value="DBI_PRT"/>
    <property type="match status" value="1"/>
</dbReference>
<dbReference type="SUPFAM" id="SSF52733">
    <property type="entry name" value="Nicotinate mononucleotide:5,6-dimethylbenzimidazole phosphoribosyltransferase (CobT)"/>
    <property type="match status" value="1"/>
</dbReference>
<dbReference type="PANTHER" id="PTHR43463">
    <property type="entry name" value="NICOTINATE-NUCLEOTIDE--DIMETHYLBENZIMIDAZOLE PHOSPHORIBOSYLTRANSFERASE"/>
    <property type="match status" value="1"/>
</dbReference>
<sequence>MGIGNTTVAAALAALLLDVAPAEVVGLGAGADTAMLRRKTEVVGAALARVRRSRGGAPCSPEEALAAVGGPEFCVLAGAVLGAASVGAVTVLDGLATTVAALVAMRIEPGASAYLVAGQRSRECGHDLVLDHLGLEPLLDLRLRAGEGVGAALAASMLISGLTLRRRIGRTAL</sequence>
<keyword evidence="2" id="KW-1185">Reference proteome</keyword>
<dbReference type="Proteomes" id="UP001240447">
    <property type="component" value="Unassembled WGS sequence"/>
</dbReference>
<keyword evidence="1" id="KW-0808">Transferase</keyword>
<comment type="caution">
    <text evidence="1">The sequence shown here is derived from an EMBL/GenBank/DDBJ whole genome shotgun (WGS) entry which is preliminary data.</text>
</comment>